<dbReference type="AlphaFoldDB" id="A0AAU8FUJ0"/>
<organism evidence="9">
    <name type="scientific">Cellulosimicrobium sp. ES-005</name>
    <dbReference type="NCBI Taxonomy" id="3163031"/>
    <lineage>
        <taxon>Bacteria</taxon>
        <taxon>Bacillati</taxon>
        <taxon>Actinomycetota</taxon>
        <taxon>Actinomycetes</taxon>
        <taxon>Micrococcales</taxon>
        <taxon>Promicromonosporaceae</taxon>
        <taxon>Cellulosimicrobium</taxon>
    </lineage>
</organism>
<feature type="transmembrane region" description="Helical" evidence="8">
    <location>
        <begin position="74"/>
        <end position="93"/>
    </location>
</feature>
<evidence type="ECO:0000256" key="8">
    <source>
        <dbReference type="SAM" id="Phobius"/>
    </source>
</evidence>
<protein>
    <submittedName>
        <fullName evidence="9">Exosortase/archaeosortase family protein</fullName>
    </submittedName>
</protein>
<evidence type="ECO:0000256" key="7">
    <source>
        <dbReference type="ARBA" id="ARBA00023136"/>
    </source>
</evidence>
<evidence type="ECO:0000256" key="5">
    <source>
        <dbReference type="ARBA" id="ARBA00022801"/>
    </source>
</evidence>
<keyword evidence="5" id="KW-0378">Hydrolase</keyword>
<keyword evidence="7 8" id="KW-0472">Membrane</keyword>
<gene>
    <name evidence="9" type="ORF">ABRQ22_11780</name>
</gene>
<evidence type="ECO:0000313" key="9">
    <source>
        <dbReference type="EMBL" id="XCH28286.1"/>
    </source>
</evidence>
<dbReference type="GO" id="GO:0006508">
    <property type="term" value="P:proteolysis"/>
    <property type="evidence" value="ECO:0007669"/>
    <property type="project" value="UniProtKB-KW"/>
</dbReference>
<dbReference type="Pfam" id="PF09721">
    <property type="entry name" value="Exosortase_EpsH"/>
    <property type="match status" value="1"/>
</dbReference>
<dbReference type="RefSeq" id="WP_353706864.1">
    <property type="nucleotide sequence ID" value="NZ_CP159290.1"/>
</dbReference>
<reference evidence="9" key="1">
    <citation type="submission" date="2024-06" db="EMBL/GenBank/DDBJ databases">
        <title>Complete genome sequence of the cellulolytic actinobacterium, Cellulosimicrobium ES-005.</title>
        <authorList>
            <person name="Matthews C.T."/>
            <person name="Underwood K.D."/>
            <person name="Ghanchi K.M."/>
            <person name="Fields S.D."/>
            <person name="Gardner S.G."/>
        </authorList>
    </citation>
    <scope>NUCLEOTIDE SEQUENCE</scope>
    <source>
        <strain evidence="9">ES-005</strain>
    </source>
</reference>
<keyword evidence="6 8" id="KW-1133">Transmembrane helix</keyword>
<evidence type="ECO:0000256" key="3">
    <source>
        <dbReference type="ARBA" id="ARBA00022670"/>
    </source>
</evidence>
<feature type="transmembrane region" description="Helical" evidence="8">
    <location>
        <begin position="141"/>
        <end position="162"/>
    </location>
</feature>
<keyword evidence="4 8" id="KW-0812">Transmembrane</keyword>
<evidence type="ECO:0000256" key="6">
    <source>
        <dbReference type="ARBA" id="ARBA00022989"/>
    </source>
</evidence>
<dbReference type="InterPro" id="IPR019127">
    <property type="entry name" value="Exosortase"/>
</dbReference>
<sequence length="178" mass="19464">MRWTLAAALVVGSVVVILHAQAFRQLEARLAGEVTGFVFAREVRVMTYEPVLAFERVAGDDGTWFALRITPDCSALYFLVPLALIAAFVLATGRSSVVRIVLATLGAGVFLELLNVVRVEVMVLSIVRWGAEVFQWVHDTLGSALMLGGLTVALVLFFRLGFFGRRGRRTRGAQGEQP</sequence>
<feature type="transmembrane region" description="Helical" evidence="8">
    <location>
        <begin position="100"/>
        <end position="121"/>
    </location>
</feature>
<evidence type="ECO:0000256" key="1">
    <source>
        <dbReference type="ARBA" id="ARBA00004651"/>
    </source>
</evidence>
<comment type="subcellular location">
    <subcellularLocation>
        <location evidence="1">Cell membrane</location>
        <topology evidence="1">Multi-pass membrane protein</topology>
    </subcellularLocation>
</comment>
<accession>A0AAU8FUJ0</accession>
<dbReference type="InterPro" id="IPR026392">
    <property type="entry name" value="Exo/Archaeosortase_dom"/>
</dbReference>
<keyword evidence="3" id="KW-0645">Protease</keyword>
<keyword evidence="2" id="KW-1003">Cell membrane</keyword>
<evidence type="ECO:0000256" key="4">
    <source>
        <dbReference type="ARBA" id="ARBA00022692"/>
    </source>
</evidence>
<evidence type="ECO:0000256" key="2">
    <source>
        <dbReference type="ARBA" id="ARBA00022475"/>
    </source>
</evidence>
<dbReference type="EMBL" id="CP159290">
    <property type="protein sequence ID" value="XCH28286.1"/>
    <property type="molecule type" value="Genomic_DNA"/>
</dbReference>
<proteinExistence type="predicted"/>
<dbReference type="GO" id="GO:0008233">
    <property type="term" value="F:peptidase activity"/>
    <property type="evidence" value="ECO:0007669"/>
    <property type="project" value="UniProtKB-KW"/>
</dbReference>
<dbReference type="GO" id="GO:0005886">
    <property type="term" value="C:plasma membrane"/>
    <property type="evidence" value="ECO:0007669"/>
    <property type="project" value="UniProtKB-SubCell"/>
</dbReference>
<dbReference type="NCBIfam" id="TIGR04178">
    <property type="entry name" value="exo_archaeo"/>
    <property type="match status" value="1"/>
</dbReference>
<name>A0AAU8FUJ0_9MICO</name>